<gene>
    <name evidence="1" type="ORF">LCGC14_1968170</name>
</gene>
<comment type="caution">
    <text evidence="1">The sequence shown here is derived from an EMBL/GenBank/DDBJ whole genome shotgun (WGS) entry which is preliminary data.</text>
</comment>
<dbReference type="Gene3D" id="3.40.1350.10">
    <property type="match status" value="1"/>
</dbReference>
<evidence type="ECO:0000313" key="1">
    <source>
        <dbReference type="EMBL" id="KKL84091.1"/>
    </source>
</evidence>
<protein>
    <submittedName>
        <fullName evidence="1">Uncharacterized protein</fullName>
    </submittedName>
</protein>
<dbReference type="InterPro" id="IPR011856">
    <property type="entry name" value="tRNA_endonuc-like_dom_sf"/>
</dbReference>
<dbReference type="InterPro" id="IPR011335">
    <property type="entry name" value="Restrct_endonuc-II-like"/>
</dbReference>
<organism evidence="1">
    <name type="scientific">marine sediment metagenome</name>
    <dbReference type="NCBI Taxonomy" id="412755"/>
    <lineage>
        <taxon>unclassified sequences</taxon>
        <taxon>metagenomes</taxon>
        <taxon>ecological metagenomes</taxon>
    </lineage>
</organism>
<dbReference type="AlphaFoldDB" id="A0A0F9G0Q9"/>
<sequence>MAKNPGKDFEADFKESIPDRCDVTRLYDAGGWSGGQPGEVQRFTPSNPCDLIIFARRLEPGLYGHCYKLELKSLKGKSLPFGNIKTVEKKRDKFITNLVASEDRGVQAGFVVNFRDTNETFFVLASEVQGFIETTDRQSIPIAWFRENGRLITQILKRVRYSYDLEWM</sequence>
<name>A0A0F9G0Q9_9ZZZZ</name>
<dbReference type="GO" id="GO:0003676">
    <property type="term" value="F:nucleic acid binding"/>
    <property type="evidence" value="ECO:0007669"/>
    <property type="project" value="InterPro"/>
</dbReference>
<dbReference type="SUPFAM" id="SSF52980">
    <property type="entry name" value="Restriction endonuclease-like"/>
    <property type="match status" value="1"/>
</dbReference>
<dbReference type="EMBL" id="LAZR01021798">
    <property type="protein sequence ID" value="KKL84091.1"/>
    <property type="molecule type" value="Genomic_DNA"/>
</dbReference>
<reference evidence="1" key="1">
    <citation type="journal article" date="2015" name="Nature">
        <title>Complex archaea that bridge the gap between prokaryotes and eukaryotes.</title>
        <authorList>
            <person name="Spang A."/>
            <person name="Saw J.H."/>
            <person name="Jorgensen S.L."/>
            <person name="Zaremba-Niedzwiedzka K."/>
            <person name="Martijn J."/>
            <person name="Lind A.E."/>
            <person name="van Eijk R."/>
            <person name="Schleper C."/>
            <person name="Guy L."/>
            <person name="Ettema T.J."/>
        </authorList>
    </citation>
    <scope>NUCLEOTIDE SEQUENCE</scope>
</reference>
<accession>A0A0F9G0Q9</accession>
<proteinExistence type="predicted"/>